<dbReference type="InterPro" id="IPR039420">
    <property type="entry name" value="WalR-like"/>
</dbReference>
<feature type="modified residue" description="4-aspartylphosphate" evidence="3">
    <location>
        <position position="58"/>
    </location>
</feature>
<evidence type="ECO:0000313" key="6">
    <source>
        <dbReference type="EMBL" id="AVI51590.1"/>
    </source>
</evidence>
<evidence type="ECO:0000259" key="4">
    <source>
        <dbReference type="PROSITE" id="PS50043"/>
    </source>
</evidence>
<name>A0A2S0HYA2_9FLAO</name>
<evidence type="ECO:0000256" key="3">
    <source>
        <dbReference type="PROSITE-ProRule" id="PRU00169"/>
    </source>
</evidence>
<dbReference type="InterPro" id="IPR000792">
    <property type="entry name" value="Tscrpt_reg_LuxR_C"/>
</dbReference>
<dbReference type="InterPro" id="IPR001789">
    <property type="entry name" value="Sig_transdc_resp-reg_receiver"/>
</dbReference>
<dbReference type="RefSeq" id="WP_105216830.1">
    <property type="nucleotide sequence ID" value="NZ_CP027062.1"/>
</dbReference>
<dbReference type="CDD" id="cd17535">
    <property type="entry name" value="REC_NarL-like"/>
    <property type="match status" value="1"/>
</dbReference>
<evidence type="ECO:0000256" key="2">
    <source>
        <dbReference type="ARBA" id="ARBA00023125"/>
    </source>
</evidence>
<dbReference type="PRINTS" id="PR00038">
    <property type="entry name" value="HTHLUXR"/>
</dbReference>
<dbReference type="AlphaFoldDB" id="A0A2S0HYA2"/>
<dbReference type="Pfam" id="PF00072">
    <property type="entry name" value="Response_reg"/>
    <property type="match status" value="1"/>
</dbReference>
<sequence>MLTDTIHIAIVEDDNEIRQTLQLILDGSAGFACKYAFADAESAIASIPDLPVDVVLMDIDLPGKSGIEATRELRKRIGEIDFIMLTVQSDDDSIFESLCAGASGYLLKDTNPADLLVHIKEVHEGGSPMSSQIARRIINSFRIIDNPLSDRETEVLKLLSQGLNYKDVAETMFLSPHTVKTHIKNIYSKLHVNNRAEAIYKAIKQKLI</sequence>
<keyword evidence="1 3" id="KW-0597">Phosphoprotein</keyword>
<dbReference type="GO" id="GO:0003677">
    <property type="term" value="F:DNA binding"/>
    <property type="evidence" value="ECO:0007669"/>
    <property type="project" value="UniProtKB-KW"/>
</dbReference>
<feature type="domain" description="HTH luxR-type" evidence="4">
    <location>
        <begin position="145"/>
        <end position="206"/>
    </location>
</feature>
<dbReference type="GO" id="GO:0000160">
    <property type="term" value="P:phosphorelay signal transduction system"/>
    <property type="evidence" value="ECO:0007669"/>
    <property type="project" value="InterPro"/>
</dbReference>
<dbReference type="SUPFAM" id="SSF52172">
    <property type="entry name" value="CheY-like"/>
    <property type="match status" value="1"/>
</dbReference>
<keyword evidence="2 6" id="KW-0238">DNA-binding</keyword>
<protein>
    <submittedName>
        <fullName evidence="6">DNA-binding response regulator</fullName>
    </submittedName>
</protein>
<dbReference type="InterPro" id="IPR016032">
    <property type="entry name" value="Sig_transdc_resp-reg_C-effctor"/>
</dbReference>
<dbReference type="Pfam" id="PF00196">
    <property type="entry name" value="GerE"/>
    <property type="match status" value="1"/>
</dbReference>
<dbReference type="InterPro" id="IPR011006">
    <property type="entry name" value="CheY-like_superfamily"/>
</dbReference>
<organism evidence="6 7">
    <name type="scientific">Pukyongia salina</name>
    <dbReference type="NCBI Taxonomy" id="2094025"/>
    <lineage>
        <taxon>Bacteria</taxon>
        <taxon>Pseudomonadati</taxon>
        <taxon>Bacteroidota</taxon>
        <taxon>Flavobacteriia</taxon>
        <taxon>Flavobacteriales</taxon>
        <taxon>Flavobacteriaceae</taxon>
        <taxon>Pukyongia</taxon>
    </lineage>
</organism>
<dbReference type="CDD" id="cd06170">
    <property type="entry name" value="LuxR_C_like"/>
    <property type="match status" value="1"/>
</dbReference>
<feature type="domain" description="Response regulatory" evidence="5">
    <location>
        <begin position="7"/>
        <end position="123"/>
    </location>
</feature>
<dbReference type="KEGG" id="aue:C5O00_10620"/>
<dbReference type="SUPFAM" id="SSF46894">
    <property type="entry name" value="C-terminal effector domain of the bipartite response regulators"/>
    <property type="match status" value="1"/>
</dbReference>
<dbReference type="PROSITE" id="PS50043">
    <property type="entry name" value="HTH_LUXR_2"/>
    <property type="match status" value="1"/>
</dbReference>
<dbReference type="PROSITE" id="PS00622">
    <property type="entry name" value="HTH_LUXR_1"/>
    <property type="match status" value="1"/>
</dbReference>
<accession>A0A2S0HYA2</accession>
<dbReference type="EMBL" id="CP027062">
    <property type="protein sequence ID" value="AVI51590.1"/>
    <property type="molecule type" value="Genomic_DNA"/>
</dbReference>
<dbReference type="SMART" id="SM00448">
    <property type="entry name" value="REC"/>
    <property type="match status" value="1"/>
</dbReference>
<dbReference type="PANTHER" id="PTHR43214:SF43">
    <property type="entry name" value="TWO-COMPONENT RESPONSE REGULATOR"/>
    <property type="match status" value="1"/>
</dbReference>
<dbReference type="OrthoDB" id="9797341at2"/>
<proteinExistence type="predicted"/>
<reference evidence="6 7" key="1">
    <citation type="submission" date="2018-02" db="EMBL/GenBank/DDBJ databases">
        <title>Genomic analysis of the strain RR4-38 isolated from a seawater recirculating aquaculture system.</title>
        <authorList>
            <person name="Kim Y.-S."/>
            <person name="Jang Y.H."/>
            <person name="Kim K.-H."/>
        </authorList>
    </citation>
    <scope>NUCLEOTIDE SEQUENCE [LARGE SCALE GENOMIC DNA]</scope>
    <source>
        <strain evidence="6 7">RR4-38</strain>
    </source>
</reference>
<evidence type="ECO:0000313" key="7">
    <source>
        <dbReference type="Proteomes" id="UP000238442"/>
    </source>
</evidence>
<gene>
    <name evidence="6" type="ORF">C5O00_10620</name>
</gene>
<evidence type="ECO:0000256" key="1">
    <source>
        <dbReference type="ARBA" id="ARBA00022553"/>
    </source>
</evidence>
<evidence type="ECO:0000259" key="5">
    <source>
        <dbReference type="PROSITE" id="PS50110"/>
    </source>
</evidence>
<dbReference type="Gene3D" id="3.40.50.2300">
    <property type="match status" value="1"/>
</dbReference>
<dbReference type="Proteomes" id="UP000238442">
    <property type="component" value="Chromosome"/>
</dbReference>
<dbReference type="InterPro" id="IPR058245">
    <property type="entry name" value="NreC/VraR/RcsB-like_REC"/>
</dbReference>
<dbReference type="SMART" id="SM00421">
    <property type="entry name" value="HTH_LUXR"/>
    <property type="match status" value="1"/>
</dbReference>
<dbReference type="GO" id="GO:0006355">
    <property type="term" value="P:regulation of DNA-templated transcription"/>
    <property type="evidence" value="ECO:0007669"/>
    <property type="project" value="InterPro"/>
</dbReference>
<dbReference type="PANTHER" id="PTHR43214">
    <property type="entry name" value="TWO-COMPONENT RESPONSE REGULATOR"/>
    <property type="match status" value="1"/>
</dbReference>
<dbReference type="PROSITE" id="PS50110">
    <property type="entry name" value="RESPONSE_REGULATORY"/>
    <property type="match status" value="1"/>
</dbReference>
<keyword evidence="7" id="KW-1185">Reference proteome</keyword>